<name>A0A1A6DUZ8_9BURK</name>
<dbReference type="Gene3D" id="3.50.50.60">
    <property type="entry name" value="FAD/NAD(P)-binding domain"/>
    <property type="match status" value="1"/>
</dbReference>
<proteinExistence type="inferred from homology"/>
<dbReference type="Pfam" id="PF05430">
    <property type="entry name" value="Methyltransf_30"/>
    <property type="match status" value="1"/>
</dbReference>
<dbReference type="Gene3D" id="3.30.9.10">
    <property type="entry name" value="D-Amino Acid Oxidase, subunit A, domain 2"/>
    <property type="match status" value="1"/>
</dbReference>
<dbReference type="OrthoDB" id="9786494at2"/>
<dbReference type="SMR" id="A0A1A6DUZ8"/>
<dbReference type="InterPro" id="IPR047785">
    <property type="entry name" value="tRNA_MNMC2"/>
</dbReference>
<comment type="catalytic activity">
    <reaction evidence="10">
        <text>5-aminomethyl-2-thiouridine(34) in tRNA + S-adenosyl-L-methionine = 5-methylaminomethyl-2-thiouridine(34) in tRNA + S-adenosyl-L-homocysteine + H(+)</text>
        <dbReference type="Rhea" id="RHEA:19569"/>
        <dbReference type="Rhea" id="RHEA-COMP:10195"/>
        <dbReference type="Rhea" id="RHEA-COMP:10197"/>
        <dbReference type="ChEBI" id="CHEBI:15378"/>
        <dbReference type="ChEBI" id="CHEBI:57856"/>
        <dbReference type="ChEBI" id="CHEBI:59789"/>
        <dbReference type="ChEBI" id="CHEBI:74454"/>
        <dbReference type="ChEBI" id="CHEBI:74455"/>
        <dbReference type="EC" id="2.1.1.61"/>
    </reaction>
</comment>
<keyword evidence="8 10" id="KW-0560">Oxidoreductase</keyword>
<dbReference type="SUPFAM" id="SSF51971">
    <property type="entry name" value="Nucleotide-binding domain"/>
    <property type="match status" value="1"/>
</dbReference>
<keyword evidence="3 10" id="KW-0285">Flavoprotein</keyword>
<evidence type="ECO:0000256" key="2">
    <source>
        <dbReference type="ARBA" id="ARBA00022603"/>
    </source>
</evidence>
<gene>
    <name evidence="10" type="primary">mnmC</name>
    <name evidence="13" type="ORF">A9O67_07200</name>
</gene>
<evidence type="ECO:0000313" key="13">
    <source>
        <dbReference type="EMBL" id="OBS30747.1"/>
    </source>
</evidence>
<comment type="similarity">
    <text evidence="10">In the C-terminal section; belongs to the DAO family.</text>
</comment>
<evidence type="ECO:0000256" key="4">
    <source>
        <dbReference type="ARBA" id="ARBA00022679"/>
    </source>
</evidence>
<dbReference type="Pfam" id="PF01266">
    <property type="entry name" value="DAO"/>
    <property type="match status" value="1"/>
</dbReference>
<dbReference type="Gene3D" id="3.40.50.150">
    <property type="entry name" value="Vaccinia Virus protein VP39"/>
    <property type="match status" value="1"/>
</dbReference>
<keyword evidence="14" id="KW-1185">Reference proteome</keyword>
<keyword evidence="1 10" id="KW-0963">Cytoplasm</keyword>
<evidence type="ECO:0000256" key="7">
    <source>
        <dbReference type="ARBA" id="ARBA00022827"/>
    </source>
</evidence>
<reference evidence="13 14" key="1">
    <citation type="submission" date="2016-06" db="EMBL/GenBank/DDBJ databases">
        <title>Genome sequence of Tepidimonas fonticaldi PL17.</title>
        <authorList>
            <person name="Pinnaka A.K."/>
        </authorList>
    </citation>
    <scope>NUCLEOTIDE SEQUENCE [LARGE SCALE GENOMIC DNA]</scope>
    <source>
        <strain evidence="13 14">PL17</strain>
    </source>
</reference>
<keyword evidence="9 10" id="KW-0511">Multifunctional enzyme</keyword>
<feature type="region of interest" description="tRNA (mnm(5)s(2)U34)-methyltransferase" evidence="10">
    <location>
        <begin position="1"/>
        <end position="248"/>
    </location>
</feature>
<accession>A0A1A6DUZ8</accession>
<dbReference type="InterPro" id="IPR006076">
    <property type="entry name" value="FAD-dep_OxRdtase"/>
</dbReference>
<comment type="subcellular location">
    <subcellularLocation>
        <location evidence="10">Cytoplasm</location>
    </subcellularLocation>
</comment>
<dbReference type="EC" id="1.5.-.-" evidence="10"/>
<dbReference type="EMBL" id="LZDH01000056">
    <property type="protein sequence ID" value="OBS30747.1"/>
    <property type="molecule type" value="Genomic_DNA"/>
</dbReference>
<dbReference type="PANTHER" id="PTHR13847:SF283">
    <property type="entry name" value="TRNA 5-METHYLAMINOMETHYL-2-THIOURIDINE BIOSYNTHESIS BIFUNCTIONAL PROTEIN MNMC"/>
    <property type="match status" value="1"/>
</dbReference>
<dbReference type="GO" id="GO:0002097">
    <property type="term" value="P:tRNA wobble base modification"/>
    <property type="evidence" value="ECO:0007669"/>
    <property type="project" value="UniProtKB-UniRule"/>
</dbReference>
<evidence type="ECO:0000259" key="11">
    <source>
        <dbReference type="Pfam" id="PF01266"/>
    </source>
</evidence>
<dbReference type="GO" id="GO:0016645">
    <property type="term" value="F:oxidoreductase activity, acting on the CH-NH group of donors"/>
    <property type="evidence" value="ECO:0007669"/>
    <property type="project" value="InterPro"/>
</dbReference>
<dbReference type="InterPro" id="IPR036188">
    <property type="entry name" value="FAD/NAD-bd_sf"/>
</dbReference>
<dbReference type="Proteomes" id="UP000091969">
    <property type="component" value="Unassembled WGS sequence"/>
</dbReference>
<dbReference type="InterPro" id="IPR029063">
    <property type="entry name" value="SAM-dependent_MTases_sf"/>
</dbReference>
<dbReference type="GO" id="GO:0050660">
    <property type="term" value="F:flavin adenine dinucleotide binding"/>
    <property type="evidence" value="ECO:0007669"/>
    <property type="project" value="UniProtKB-UniRule"/>
</dbReference>
<dbReference type="NCBIfam" id="NF033855">
    <property type="entry name" value="tRNA_MNMC2"/>
    <property type="match status" value="1"/>
</dbReference>
<dbReference type="InterPro" id="IPR008471">
    <property type="entry name" value="MnmC-like_methylTransf"/>
</dbReference>
<evidence type="ECO:0000259" key="12">
    <source>
        <dbReference type="Pfam" id="PF05430"/>
    </source>
</evidence>
<feature type="region of interest" description="FAD-dependent cmnm(5)s(2)U34 oxidoreductase" evidence="10">
    <location>
        <begin position="279"/>
        <end position="669"/>
    </location>
</feature>
<dbReference type="GO" id="GO:0032259">
    <property type="term" value="P:methylation"/>
    <property type="evidence" value="ECO:0007669"/>
    <property type="project" value="UniProtKB-KW"/>
</dbReference>
<evidence type="ECO:0000256" key="6">
    <source>
        <dbReference type="ARBA" id="ARBA00022694"/>
    </source>
</evidence>
<keyword evidence="4 10" id="KW-0808">Transferase</keyword>
<feature type="domain" description="FAD dependent oxidoreductase" evidence="11">
    <location>
        <begin position="276"/>
        <end position="630"/>
    </location>
</feature>
<dbReference type="GO" id="GO:0005737">
    <property type="term" value="C:cytoplasm"/>
    <property type="evidence" value="ECO:0007669"/>
    <property type="project" value="UniProtKB-SubCell"/>
</dbReference>
<keyword evidence="7 10" id="KW-0274">FAD</keyword>
<evidence type="ECO:0000256" key="8">
    <source>
        <dbReference type="ARBA" id="ARBA00023002"/>
    </source>
</evidence>
<evidence type="ECO:0000256" key="1">
    <source>
        <dbReference type="ARBA" id="ARBA00022490"/>
    </source>
</evidence>
<dbReference type="InterPro" id="IPR017610">
    <property type="entry name" value="tRNA_S-uridine_synth_MnmC_C"/>
</dbReference>
<evidence type="ECO:0000256" key="3">
    <source>
        <dbReference type="ARBA" id="ARBA00022630"/>
    </source>
</evidence>
<dbReference type="STRING" id="1101373.A9O67_07200"/>
<keyword evidence="2 10" id="KW-0489">Methyltransferase</keyword>
<evidence type="ECO:0000256" key="5">
    <source>
        <dbReference type="ARBA" id="ARBA00022691"/>
    </source>
</evidence>
<keyword evidence="5 10" id="KW-0949">S-adenosyl-L-methionine</keyword>
<dbReference type="RefSeq" id="WP_068609474.1">
    <property type="nucleotide sequence ID" value="NZ_LZDH01000056.1"/>
</dbReference>
<dbReference type="AlphaFoldDB" id="A0A1A6DUZ8"/>
<organism evidence="13 14">
    <name type="scientific">Tepidimonas fonticaldi</name>
    <dbReference type="NCBI Taxonomy" id="1101373"/>
    <lineage>
        <taxon>Bacteria</taxon>
        <taxon>Pseudomonadati</taxon>
        <taxon>Pseudomonadota</taxon>
        <taxon>Betaproteobacteria</taxon>
        <taxon>Burkholderiales</taxon>
        <taxon>Tepidimonas</taxon>
    </lineage>
</organism>
<evidence type="ECO:0000313" key="14">
    <source>
        <dbReference type="Proteomes" id="UP000091969"/>
    </source>
</evidence>
<comment type="caution">
    <text evidence="13">The sequence shown here is derived from an EMBL/GenBank/DDBJ whole genome shotgun (WGS) entry which is preliminary data.</text>
</comment>
<keyword evidence="6 10" id="KW-0819">tRNA processing</keyword>
<dbReference type="InterPro" id="IPR023032">
    <property type="entry name" value="tRNA_MAMT_biosynth_bifunc_MnmC"/>
</dbReference>
<feature type="domain" description="MnmC-like methyltransferase" evidence="12">
    <location>
        <begin position="153"/>
        <end position="246"/>
    </location>
</feature>
<dbReference type="PANTHER" id="PTHR13847">
    <property type="entry name" value="SARCOSINE DEHYDROGENASE-RELATED"/>
    <property type="match status" value="1"/>
</dbReference>
<comment type="function">
    <text evidence="10">Catalyzes the last two steps in the biosynthesis of 5-methylaminomethyl-2-thiouridine (mnm(5)s(2)U) at the wobble position (U34) in tRNA. Catalyzes the FAD-dependent demodification of cmnm(5)s(2)U34 to nm(5)s(2)U34, followed by the transfer of a methyl group from S-adenosyl-L-methionine to nm(5)s(2)U34, to form mnm(5)s(2)U34.</text>
</comment>
<dbReference type="NCBIfam" id="TIGR03197">
    <property type="entry name" value="MnmC_Cterm"/>
    <property type="match status" value="1"/>
</dbReference>
<protein>
    <recommendedName>
        <fullName evidence="10">tRNA 5-methylaminomethyl-2-thiouridine biosynthesis bifunctional protein MnmC</fullName>
        <shortName evidence="10">tRNA mnm(5)s(2)U biosynthesis bifunctional protein</shortName>
    </recommendedName>
    <domain>
        <recommendedName>
            <fullName evidence="10">tRNA (mnm(5)s(2)U34)-methyltransferase</fullName>
            <ecNumber evidence="10">2.1.1.61</ecNumber>
        </recommendedName>
    </domain>
    <domain>
        <recommendedName>
            <fullName evidence="10">FAD-dependent cmnm(5)s(2)U34 oxidoreductase</fullName>
            <ecNumber evidence="10">1.5.-.-</ecNumber>
        </recommendedName>
    </domain>
</protein>
<comment type="cofactor">
    <cofactor evidence="10">
        <name>FAD</name>
        <dbReference type="ChEBI" id="CHEBI:57692"/>
    </cofactor>
</comment>
<evidence type="ECO:0000256" key="10">
    <source>
        <dbReference type="HAMAP-Rule" id="MF_01102"/>
    </source>
</evidence>
<dbReference type="HAMAP" id="MF_01102">
    <property type="entry name" value="MnmC"/>
    <property type="match status" value="1"/>
</dbReference>
<comment type="similarity">
    <text evidence="10">In the N-terminal section; belongs to the methyltransferase superfamily. tRNA (mnm(5)s(2)U34)-methyltransferase family.</text>
</comment>
<dbReference type="GO" id="GO:0004808">
    <property type="term" value="F:tRNA (5-methylaminomethyl-2-thiouridylate)(34)-methyltransferase activity"/>
    <property type="evidence" value="ECO:0007669"/>
    <property type="project" value="UniProtKB-EC"/>
</dbReference>
<evidence type="ECO:0000256" key="9">
    <source>
        <dbReference type="ARBA" id="ARBA00023268"/>
    </source>
</evidence>
<dbReference type="EC" id="2.1.1.61" evidence="10"/>
<sequence length="669" mass="70284">MADVVVEWLPDGTPRSPRFDDIYRSRGADGQGGLAQARHVFLGGCGLLPDDGQSPAWAGAARWHVLENGFGLGLNFLATWQAWRADASAPSTLCYTATEAHPATADDLRRSTAPFAHLQPLAAALAERWMGLLPGVHRWTWEWPADGGDGPSRRLLLTLCVGEAARWLPTLDVPVNSVFLDGFDPAANPDMWSPDVLRAVARLCQPGTRLGTWTVARAVRDGLAQAGFRVEKAPGLPPKRHCLRAVFAPSWTPRAALRSASAPAAAPGSPPPQSHAVVIGAGLAGSAAAWSLAARGWRVTVLDAADAPATGASGLPVGLVAPHVSPDDAPLSRLTRAGLASTLERARALLTPGVDWSPSGVFEHRVEGKRALPDTGAWREHGQVWSEPADPARTVRAGLPADTPALWHPQAAWLRPARLVAAQLARAGVRFVGGARVAGLRRTTDDAEWIVIDDTGRPVAQAPVVVVCAGFGSLALLPHTDRMPLPLHALRGQVTWGPMAALSPSAASALPPFPVNGHGSLIAGVPGPDGQPLWCMGSTFIRGSTDRAVQAADHAANLDKLRRLLPPAAEALSRLWPQAHGWAGVRCTLPDRFPAVGAVEPDRLPGLCVLTGLGARGLTLSVLCGEVLAAELHGEPWPVERPLAQALLARRFAAPRGRSSAGGGLIQSP</sequence>